<evidence type="ECO:0000256" key="3">
    <source>
        <dbReference type="RuleBase" id="RU361153"/>
    </source>
</evidence>
<organism evidence="5 6">
    <name type="scientific">Clostridium acetobutylicum (strain ATCC 824 / DSM 792 / JCM 1419 / IAM 19013 / LMG 5710 / NBRC 13948 / NRRL B-527 / VKM B-1787 / 2291 / W)</name>
    <dbReference type="NCBI Taxonomy" id="272562"/>
    <lineage>
        <taxon>Bacteria</taxon>
        <taxon>Bacillati</taxon>
        <taxon>Bacillota</taxon>
        <taxon>Clostridia</taxon>
        <taxon>Eubacteriales</taxon>
        <taxon>Clostridiaceae</taxon>
        <taxon>Clostridium</taxon>
    </lineage>
</organism>
<evidence type="ECO:0000256" key="1">
    <source>
        <dbReference type="ARBA" id="ARBA00022801"/>
    </source>
</evidence>
<evidence type="ECO:0000313" key="5">
    <source>
        <dbReference type="EMBL" id="AAK79530.1"/>
    </source>
</evidence>
<reference evidence="5 6" key="1">
    <citation type="journal article" date="2001" name="J. Bacteriol.">
        <title>Genome sequence and comparative analysis of the solvent-producing bacterium Clostridium acetobutylicum.</title>
        <authorList>
            <person name="Nolling J."/>
            <person name="Breton G."/>
            <person name="Omelchenko M.V."/>
            <person name="Makarova K.S."/>
            <person name="Zeng Q."/>
            <person name="Gibson R."/>
            <person name="Lee H.M."/>
            <person name="Dubois J."/>
            <person name="Qiu D."/>
            <person name="Hitti J."/>
            <person name="Wolf Y.I."/>
            <person name="Tatusov R.L."/>
            <person name="Sabathe F."/>
            <person name="Doucette-Stamm L."/>
            <person name="Soucaille P."/>
            <person name="Daly M.J."/>
            <person name="Bennett G.N."/>
            <person name="Koonin E.V."/>
            <person name="Smith D.R."/>
        </authorList>
    </citation>
    <scope>NUCLEOTIDE SEQUENCE [LARGE SCALE GENOMIC DNA]</scope>
    <source>
        <strain evidence="6">ATCC 824 / DSM 792 / JCM 1419 / LMG 5710 / VKM B-1787</strain>
    </source>
</reference>
<dbReference type="Proteomes" id="UP000000814">
    <property type="component" value="Chromosome"/>
</dbReference>
<dbReference type="GO" id="GO:0004553">
    <property type="term" value="F:hydrolase activity, hydrolyzing O-glycosyl compounds"/>
    <property type="evidence" value="ECO:0007669"/>
    <property type="project" value="InterPro"/>
</dbReference>
<gene>
    <name evidence="5" type="ordered locus">CA_C1563</name>
</gene>
<dbReference type="OrthoDB" id="9800475at2"/>
<proteinExistence type="inferred from homology"/>
<dbReference type="EMBL" id="AE001437">
    <property type="protein sequence ID" value="AAK79530.1"/>
    <property type="molecule type" value="Genomic_DNA"/>
</dbReference>
<dbReference type="InterPro" id="IPR001547">
    <property type="entry name" value="Glyco_hydro_5"/>
</dbReference>
<dbReference type="Gene3D" id="3.20.20.80">
    <property type="entry name" value="Glycosidases"/>
    <property type="match status" value="1"/>
</dbReference>
<dbReference type="eggNOG" id="COG2730">
    <property type="taxonomic scope" value="Bacteria"/>
</dbReference>
<dbReference type="PIR" id="G97092">
    <property type="entry name" value="G97092"/>
</dbReference>
<evidence type="ECO:0000313" key="6">
    <source>
        <dbReference type="Proteomes" id="UP000000814"/>
    </source>
</evidence>
<dbReference type="Pfam" id="PF00150">
    <property type="entry name" value="Cellulase"/>
    <property type="match status" value="1"/>
</dbReference>
<comment type="similarity">
    <text evidence="3">Belongs to the glycosyl hydrolase 5 (cellulase A) family.</text>
</comment>
<dbReference type="STRING" id="272562.CA_C1563"/>
<name>Q97IS7_CLOAB</name>
<feature type="domain" description="Glycoside hydrolase family 5" evidence="4">
    <location>
        <begin position="1"/>
        <end position="59"/>
    </location>
</feature>
<dbReference type="InterPro" id="IPR017853">
    <property type="entry name" value="GH"/>
</dbReference>
<keyword evidence="6" id="KW-1185">Reference proteome</keyword>
<dbReference type="AlphaFoldDB" id="Q97IS7"/>
<evidence type="ECO:0000256" key="2">
    <source>
        <dbReference type="ARBA" id="ARBA00023295"/>
    </source>
</evidence>
<sequence length="67" mass="8314">MNKVDEYIKYTLKDNLIVVLDFHHFEKIMENPEKYKQCFLSVWRQLSKGYENYHNKLMLQVFLKEEL</sequence>
<keyword evidence="1 3" id="KW-0378">Hydrolase</keyword>
<dbReference type="HOGENOM" id="CLU_2804719_0_0_9"/>
<evidence type="ECO:0000259" key="4">
    <source>
        <dbReference type="Pfam" id="PF00150"/>
    </source>
</evidence>
<keyword evidence="2 3" id="KW-0326">Glycosidase</keyword>
<dbReference type="SUPFAM" id="SSF51445">
    <property type="entry name" value="(Trans)glycosidases"/>
    <property type="match status" value="1"/>
</dbReference>
<accession>Q97IS7</accession>
<dbReference type="GO" id="GO:0000272">
    <property type="term" value="P:polysaccharide catabolic process"/>
    <property type="evidence" value="ECO:0007669"/>
    <property type="project" value="InterPro"/>
</dbReference>
<dbReference type="KEGG" id="cac:CA_C1563"/>
<protein>
    <submittedName>
        <fullName evidence="5">Endoglucanase</fullName>
    </submittedName>
</protein>